<name>A0A844SUF6_9BRAD</name>
<gene>
    <name evidence="2" type="ORF">GPL21_36700</name>
</gene>
<evidence type="ECO:0000256" key="1">
    <source>
        <dbReference type="SAM" id="SignalP"/>
    </source>
</evidence>
<evidence type="ECO:0000313" key="3">
    <source>
        <dbReference type="Proteomes" id="UP000436468"/>
    </source>
</evidence>
<reference evidence="2 3" key="1">
    <citation type="submission" date="2019-12" db="EMBL/GenBank/DDBJ databases">
        <title>Draft genome sequences Bradyrhizobium cajani AMBPC1010, Bradyrhizobium pachyrhizi AMBPC1040 and Bradyrhizobium yuanmingense ALSPC3051, three plant growth promoting strains isolated from nodules of Cajanus cajan L. in Dominican Republic.</title>
        <authorList>
            <person name="Flores-Felix J.D."/>
            <person name="Araujo J."/>
            <person name="Diaz-Alcantara C."/>
            <person name="Gonzalez-Andres F."/>
            <person name="Velazquez E."/>
        </authorList>
    </citation>
    <scope>NUCLEOTIDE SEQUENCE [LARGE SCALE GENOMIC DNA]</scope>
    <source>
        <strain evidence="2 3">1040</strain>
    </source>
</reference>
<dbReference type="EMBL" id="WQNF01000047">
    <property type="protein sequence ID" value="MVT70608.1"/>
    <property type="molecule type" value="Genomic_DNA"/>
</dbReference>
<keyword evidence="1" id="KW-0732">Signal</keyword>
<sequence length="85" mass="9310">MKIVFCTAIVLSTLAVAPASARERNDSPHSQACMAKNGFNLDMWRAHSAGTDAQVLRYIQCRDRVSAAQAKAIGIRDHNFSAGYR</sequence>
<evidence type="ECO:0000313" key="2">
    <source>
        <dbReference type="EMBL" id="MVT70608.1"/>
    </source>
</evidence>
<organism evidence="2 3">
    <name type="scientific">Bradyrhizobium pachyrhizi</name>
    <dbReference type="NCBI Taxonomy" id="280333"/>
    <lineage>
        <taxon>Bacteria</taxon>
        <taxon>Pseudomonadati</taxon>
        <taxon>Pseudomonadota</taxon>
        <taxon>Alphaproteobacteria</taxon>
        <taxon>Hyphomicrobiales</taxon>
        <taxon>Nitrobacteraceae</taxon>
        <taxon>Bradyrhizobium</taxon>
    </lineage>
</organism>
<keyword evidence="3" id="KW-1185">Reference proteome</keyword>
<dbReference type="Proteomes" id="UP000436468">
    <property type="component" value="Unassembled WGS sequence"/>
</dbReference>
<accession>A0A844SUF6</accession>
<comment type="caution">
    <text evidence="2">The sequence shown here is derived from an EMBL/GenBank/DDBJ whole genome shotgun (WGS) entry which is preliminary data.</text>
</comment>
<protein>
    <submittedName>
        <fullName evidence="2">Uncharacterized protein</fullName>
    </submittedName>
</protein>
<dbReference type="RefSeq" id="WP_028335372.1">
    <property type="nucleotide sequence ID" value="NZ_CP121667.1"/>
</dbReference>
<feature type="chain" id="PRO_5032695610" evidence="1">
    <location>
        <begin position="22"/>
        <end position="85"/>
    </location>
</feature>
<proteinExistence type="predicted"/>
<dbReference type="AlphaFoldDB" id="A0A844SUF6"/>
<feature type="signal peptide" evidence="1">
    <location>
        <begin position="1"/>
        <end position="21"/>
    </location>
</feature>